<dbReference type="AlphaFoldDB" id="A0A4V3DN08"/>
<dbReference type="InterPro" id="IPR050177">
    <property type="entry name" value="Lipid_A_modif_metabolic_enz"/>
</dbReference>
<dbReference type="InterPro" id="IPR001509">
    <property type="entry name" value="Epimerase_deHydtase"/>
</dbReference>
<dbReference type="PANTHER" id="PTHR43245">
    <property type="entry name" value="BIFUNCTIONAL POLYMYXIN RESISTANCE PROTEIN ARNA"/>
    <property type="match status" value="1"/>
</dbReference>
<accession>A0A4V3DN08</accession>
<comment type="caution">
    <text evidence="2">The sequence shown here is derived from an EMBL/GenBank/DDBJ whole genome shotgun (WGS) entry which is preliminary data.</text>
</comment>
<dbReference type="EMBL" id="SNZH01000003">
    <property type="protein sequence ID" value="TDR46656.1"/>
    <property type="molecule type" value="Genomic_DNA"/>
</dbReference>
<dbReference type="Proteomes" id="UP000295293">
    <property type="component" value="Unassembled WGS sequence"/>
</dbReference>
<dbReference type="SUPFAM" id="SSF51735">
    <property type="entry name" value="NAD(P)-binding Rossmann-fold domains"/>
    <property type="match status" value="1"/>
</dbReference>
<dbReference type="Pfam" id="PF01370">
    <property type="entry name" value="Epimerase"/>
    <property type="match status" value="1"/>
</dbReference>
<evidence type="ECO:0000313" key="3">
    <source>
        <dbReference type="Proteomes" id="UP000295293"/>
    </source>
</evidence>
<dbReference type="PANTHER" id="PTHR43245:SF54">
    <property type="entry name" value="BLL0593 PROTEIN"/>
    <property type="match status" value="1"/>
</dbReference>
<dbReference type="InterPro" id="IPR036291">
    <property type="entry name" value="NAD(P)-bd_dom_sf"/>
</dbReference>
<feature type="domain" description="NAD-dependent epimerase/dehydratase" evidence="1">
    <location>
        <begin position="3"/>
        <end position="165"/>
    </location>
</feature>
<evidence type="ECO:0000259" key="1">
    <source>
        <dbReference type="Pfam" id="PF01370"/>
    </source>
</evidence>
<keyword evidence="3" id="KW-1185">Reference proteome</keyword>
<dbReference type="Gene3D" id="3.40.50.720">
    <property type="entry name" value="NAD(P)-binding Rossmann-like Domain"/>
    <property type="match status" value="1"/>
</dbReference>
<reference evidence="2 3" key="1">
    <citation type="submission" date="2019-03" db="EMBL/GenBank/DDBJ databases">
        <title>Genomic Encyclopedia of Type Strains, Phase IV (KMG-IV): sequencing the most valuable type-strain genomes for metagenomic binning, comparative biology and taxonomic classification.</title>
        <authorList>
            <person name="Goeker M."/>
        </authorList>
    </citation>
    <scope>NUCLEOTIDE SEQUENCE [LARGE SCALE GENOMIC DNA]</scope>
    <source>
        <strain evidence="2 3">DSM 21667</strain>
    </source>
</reference>
<organism evidence="2 3">
    <name type="scientific">Tahibacter aquaticus</name>
    <dbReference type="NCBI Taxonomy" id="520092"/>
    <lineage>
        <taxon>Bacteria</taxon>
        <taxon>Pseudomonadati</taxon>
        <taxon>Pseudomonadota</taxon>
        <taxon>Gammaproteobacteria</taxon>
        <taxon>Lysobacterales</taxon>
        <taxon>Rhodanobacteraceae</taxon>
        <taxon>Tahibacter</taxon>
    </lineage>
</organism>
<gene>
    <name evidence="2" type="ORF">DFR29_103192</name>
</gene>
<sequence length="300" mass="33064">MRVLVTGSAGRIGRAVYVRLARECEVLGLDRTPASTVDLVGDLGDQFLLRRALREVDAVVHTAALHAPHVGHTADAEFERINVHSTAALADIAVRMGIRRFVFTSTTALYGAASRHATQAVWVDEELPPQPTSIYHRSKVAAETVLAVAARNSAMSVTLLRMSRCFPEPAHLMASYRLHRGVDARDVAEAHALALRSETPGLRRFVISGATPFQTQDLAELLHDAPAVLQRRAPALVQAFAQREWRLPRSIDRVYSPALALRELGWKPRYGFEEVLRMLDEDSSEVLPPNTRKGARFGAV</sequence>
<proteinExistence type="predicted"/>
<dbReference type="OrthoDB" id="9801056at2"/>
<evidence type="ECO:0000313" key="2">
    <source>
        <dbReference type="EMBL" id="TDR46656.1"/>
    </source>
</evidence>
<protein>
    <submittedName>
        <fullName evidence="2">UDP-glucose 4-epimerase</fullName>
    </submittedName>
</protein>
<name>A0A4V3DN08_9GAMM</name>